<gene>
    <name evidence="2" type="ORF">ANCDUO_18152</name>
</gene>
<evidence type="ECO:0000313" key="2">
    <source>
        <dbReference type="EMBL" id="KIH51756.1"/>
    </source>
</evidence>
<dbReference type="EMBL" id="KN745533">
    <property type="protein sequence ID" value="KIH51756.1"/>
    <property type="molecule type" value="Genomic_DNA"/>
</dbReference>
<reference evidence="2 3" key="1">
    <citation type="submission" date="2013-12" db="EMBL/GenBank/DDBJ databases">
        <title>Draft genome of the parsitic nematode Ancylostoma duodenale.</title>
        <authorList>
            <person name="Mitreva M."/>
        </authorList>
    </citation>
    <scope>NUCLEOTIDE SEQUENCE [LARGE SCALE GENOMIC DNA]</scope>
    <source>
        <strain evidence="2 3">Zhejiang</strain>
    </source>
</reference>
<name>A0A0C2G3Y8_9BILA</name>
<dbReference type="Proteomes" id="UP000054047">
    <property type="component" value="Unassembled WGS sequence"/>
</dbReference>
<proteinExistence type="predicted"/>
<keyword evidence="1" id="KW-0175">Coiled coil</keyword>
<keyword evidence="3" id="KW-1185">Reference proteome</keyword>
<sequence>MSVTADEDDERMSLPSTMVTDQELKIQSLEAQLALLSKRMQSLLSGNGGPIVAPARPFDCSPSSSNDEGKGTCLCSPADTDEEIVPSEGQQITALPKVCTPKGNYPTVNVAEPN</sequence>
<feature type="coiled-coil region" evidence="1">
    <location>
        <begin position="19"/>
        <end position="46"/>
    </location>
</feature>
<dbReference type="AlphaFoldDB" id="A0A0C2G3Y8"/>
<protein>
    <submittedName>
        <fullName evidence="2">Uncharacterized protein</fullName>
    </submittedName>
</protein>
<evidence type="ECO:0000313" key="3">
    <source>
        <dbReference type="Proteomes" id="UP000054047"/>
    </source>
</evidence>
<dbReference type="OrthoDB" id="5871989at2759"/>
<evidence type="ECO:0000256" key="1">
    <source>
        <dbReference type="SAM" id="Coils"/>
    </source>
</evidence>
<organism evidence="2 3">
    <name type="scientific">Ancylostoma duodenale</name>
    <dbReference type="NCBI Taxonomy" id="51022"/>
    <lineage>
        <taxon>Eukaryota</taxon>
        <taxon>Metazoa</taxon>
        <taxon>Ecdysozoa</taxon>
        <taxon>Nematoda</taxon>
        <taxon>Chromadorea</taxon>
        <taxon>Rhabditida</taxon>
        <taxon>Rhabditina</taxon>
        <taxon>Rhabditomorpha</taxon>
        <taxon>Strongyloidea</taxon>
        <taxon>Ancylostomatidae</taxon>
        <taxon>Ancylostomatinae</taxon>
        <taxon>Ancylostoma</taxon>
    </lineage>
</organism>
<accession>A0A0C2G3Y8</accession>